<dbReference type="Proteomes" id="UP001148838">
    <property type="component" value="Unassembled WGS sequence"/>
</dbReference>
<dbReference type="SUPFAM" id="SSF74924">
    <property type="entry name" value="Cap-Gly domain"/>
    <property type="match status" value="1"/>
</dbReference>
<feature type="region of interest" description="Disordered" evidence="1">
    <location>
        <begin position="403"/>
        <end position="426"/>
    </location>
</feature>
<feature type="domain" description="CAP-Gly" evidence="2">
    <location>
        <begin position="183"/>
        <end position="225"/>
    </location>
</feature>
<dbReference type="Pfam" id="PF01302">
    <property type="entry name" value="CAP_GLY"/>
    <property type="match status" value="1"/>
</dbReference>
<feature type="compositionally biased region" description="Polar residues" evidence="1">
    <location>
        <begin position="540"/>
        <end position="571"/>
    </location>
</feature>
<keyword evidence="4" id="KW-1185">Reference proteome</keyword>
<proteinExistence type="predicted"/>
<protein>
    <recommendedName>
        <fullName evidence="2">CAP-Gly domain-containing protein</fullName>
    </recommendedName>
</protein>
<evidence type="ECO:0000259" key="2">
    <source>
        <dbReference type="PROSITE" id="PS50245"/>
    </source>
</evidence>
<dbReference type="InterPro" id="IPR000938">
    <property type="entry name" value="CAP-Gly_domain"/>
</dbReference>
<evidence type="ECO:0000256" key="1">
    <source>
        <dbReference type="SAM" id="MobiDB-lite"/>
    </source>
</evidence>
<dbReference type="SMART" id="SM01052">
    <property type="entry name" value="CAP_GLY"/>
    <property type="match status" value="1"/>
</dbReference>
<feature type="region of interest" description="Disordered" evidence="1">
    <location>
        <begin position="1"/>
        <end position="60"/>
    </location>
</feature>
<evidence type="ECO:0000313" key="3">
    <source>
        <dbReference type="EMBL" id="KAJ4429189.1"/>
    </source>
</evidence>
<sequence length="807" mass="88215">MAGLCEGGNEPPGSVKDSVLAGGPAAMSAPARKTSSAEQYDAAPGESRIPVFRNKPTAPSLPIRNAFAGTRSEAALSQNEKPTKRPSSLLELFNRNKVGALPVTAAVRPMSAKASVVRSEECPHPPKNCRIADLLDDDTWQPNATSSPTCDVKEDASGPVTTSHVGHRVCVGGTKVGILRYFGEIQLSSGVFCGIELDEPVGLNDGSVQGVRYFTCKPNHGIIAPVDIVRTLPRACRRQSLEACSRRSATVILDESGPFSLLDCLPTDAEQMDKNGDPPNDQMQVRTNHAISQNFNKNKEAAFREETSEEEQGIDELILQDFSDDDLTTLLEKENADDDDDGNSEEGIREGNYTLVRFAGKKKVSHYIAKVLSVDEEECEQSSPAFTPTTSSTTSNTETWACWNQHPPLSQTRHHQNSLDREGSLDTPELACSLSSSQQGSFDQDDSLGILPLEPTSPQNRHQQKSFEQESNIEILTLDQLSPFGCSQLRLQQNSFDQDSTLGILAIDQLSPFCCSQVRPQQNSFEQEILALDPNCAFSSTQSRNSLDQDENSGVLTPERTCSQNSSQPRYQPQHLAQEFSKQSSFELDESLGILTPDQMVDFTVCAESPSVGRTPSFEDMAVFLLGEYKTERVEDMLPDRLSSESDGPSSNYPSSEFAHFPVDVTENSLKVSDETQSTEKFLISKVEDVSLQELELLSNDVTPDQQRCVPNQVLELNMCCVSEELSDNICPGVSKSSDGEFTPASIRVGQDISDRTLSPEDLPMDAPFQEVIGEILQKAEMTSESGHDTAGVSGEKIFASLYYENC</sequence>
<dbReference type="InterPro" id="IPR036859">
    <property type="entry name" value="CAP-Gly_dom_sf"/>
</dbReference>
<dbReference type="PANTHER" id="PTHR18916">
    <property type="entry name" value="DYNACTIN 1-RELATED MICROTUBULE-BINDING"/>
    <property type="match status" value="1"/>
</dbReference>
<gene>
    <name evidence="3" type="ORF">ANN_26192</name>
</gene>
<reference evidence="3 4" key="1">
    <citation type="journal article" date="2022" name="Allergy">
        <title>Genome assembly and annotation of Periplaneta americana reveal a comprehensive cockroach allergen profile.</title>
        <authorList>
            <person name="Wang L."/>
            <person name="Xiong Q."/>
            <person name="Saelim N."/>
            <person name="Wang L."/>
            <person name="Nong W."/>
            <person name="Wan A.T."/>
            <person name="Shi M."/>
            <person name="Liu X."/>
            <person name="Cao Q."/>
            <person name="Hui J.H.L."/>
            <person name="Sookrung N."/>
            <person name="Leung T.F."/>
            <person name="Tungtrongchitr A."/>
            <person name="Tsui S.K.W."/>
        </authorList>
    </citation>
    <scope>NUCLEOTIDE SEQUENCE [LARGE SCALE GENOMIC DNA]</scope>
    <source>
        <strain evidence="3">PWHHKU_190912</strain>
    </source>
</reference>
<dbReference type="EMBL" id="JAJSOF020000036">
    <property type="protein sequence ID" value="KAJ4429189.1"/>
    <property type="molecule type" value="Genomic_DNA"/>
</dbReference>
<feature type="region of interest" description="Disordered" evidence="1">
    <location>
        <begin position="540"/>
        <end position="579"/>
    </location>
</feature>
<accession>A0ABQ8S589</accession>
<name>A0ABQ8S589_PERAM</name>
<dbReference type="Gene3D" id="2.30.30.190">
    <property type="entry name" value="CAP Gly-rich-like domain"/>
    <property type="match status" value="1"/>
</dbReference>
<comment type="caution">
    <text evidence="3">The sequence shown here is derived from an EMBL/GenBank/DDBJ whole genome shotgun (WGS) entry which is preliminary data.</text>
</comment>
<organism evidence="3 4">
    <name type="scientific">Periplaneta americana</name>
    <name type="common">American cockroach</name>
    <name type="synonym">Blatta americana</name>
    <dbReference type="NCBI Taxonomy" id="6978"/>
    <lineage>
        <taxon>Eukaryota</taxon>
        <taxon>Metazoa</taxon>
        <taxon>Ecdysozoa</taxon>
        <taxon>Arthropoda</taxon>
        <taxon>Hexapoda</taxon>
        <taxon>Insecta</taxon>
        <taxon>Pterygota</taxon>
        <taxon>Neoptera</taxon>
        <taxon>Polyneoptera</taxon>
        <taxon>Dictyoptera</taxon>
        <taxon>Blattodea</taxon>
        <taxon>Blattoidea</taxon>
        <taxon>Blattidae</taxon>
        <taxon>Blattinae</taxon>
        <taxon>Periplaneta</taxon>
    </lineage>
</organism>
<evidence type="ECO:0000313" key="4">
    <source>
        <dbReference type="Proteomes" id="UP001148838"/>
    </source>
</evidence>
<dbReference type="PANTHER" id="PTHR18916:SF93">
    <property type="entry name" value="RESTIN HOMOLOG"/>
    <property type="match status" value="1"/>
</dbReference>
<dbReference type="PROSITE" id="PS50245">
    <property type="entry name" value="CAP_GLY_2"/>
    <property type="match status" value="1"/>
</dbReference>